<dbReference type="PROSITE" id="PS50018">
    <property type="entry name" value="RAS_GTPASE_ACTIV_2"/>
    <property type="match status" value="1"/>
</dbReference>
<dbReference type="AlphaFoldDB" id="A0A2P6NY24"/>
<feature type="chain" id="PRO_5015173523" description="Ras-GAP domain-containing protein" evidence="2">
    <location>
        <begin position="17"/>
        <end position="1130"/>
    </location>
</feature>
<dbReference type="OrthoDB" id="775356at2759"/>
<dbReference type="Proteomes" id="UP000241769">
    <property type="component" value="Unassembled WGS sequence"/>
</dbReference>
<evidence type="ECO:0000313" key="5">
    <source>
        <dbReference type="Proteomes" id="UP000241769"/>
    </source>
</evidence>
<organism evidence="4 5">
    <name type="scientific">Planoprotostelium fungivorum</name>
    <dbReference type="NCBI Taxonomy" id="1890364"/>
    <lineage>
        <taxon>Eukaryota</taxon>
        <taxon>Amoebozoa</taxon>
        <taxon>Evosea</taxon>
        <taxon>Variosea</taxon>
        <taxon>Cavosteliida</taxon>
        <taxon>Cavosteliaceae</taxon>
        <taxon>Planoprotostelium</taxon>
    </lineage>
</organism>
<gene>
    <name evidence="4" type="ORF">PROFUN_00324</name>
</gene>
<reference evidence="4 5" key="1">
    <citation type="journal article" date="2018" name="Genome Biol. Evol.">
        <title>Multiple Roots of Fruiting Body Formation in Amoebozoa.</title>
        <authorList>
            <person name="Hillmann F."/>
            <person name="Forbes G."/>
            <person name="Novohradska S."/>
            <person name="Ferling I."/>
            <person name="Riege K."/>
            <person name="Groth M."/>
            <person name="Westermann M."/>
            <person name="Marz M."/>
            <person name="Spaller T."/>
            <person name="Winckler T."/>
            <person name="Schaap P."/>
            <person name="Glockner G."/>
        </authorList>
    </citation>
    <scope>NUCLEOTIDE SEQUENCE [LARGE SCALE GENOMIC DNA]</scope>
    <source>
        <strain evidence="4 5">Jena</strain>
    </source>
</reference>
<dbReference type="EMBL" id="MDYQ01000007">
    <property type="protein sequence ID" value="PRP88856.1"/>
    <property type="molecule type" value="Genomic_DNA"/>
</dbReference>
<protein>
    <recommendedName>
        <fullName evidence="3">Ras-GAP domain-containing protein</fullName>
    </recommendedName>
</protein>
<evidence type="ECO:0000259" key="3">
    <source>
        <dbReference type="PROSITE" id="PS50018"/>
    </source>
</evidence>
<keyword evidence="5" id="KW-1185">Reference proteome</keyword>
<comment type="caution">
    <text evidence="4">The sequence shown here is derived from an EMBL/GenBank/DDBJ whole genome shotgun (WGS) entry which is preliminary data.</text>
</comment>
<dbReference type="InterPro" id="IPR001936">
    <property type="entry name" value="RasGAP_dom"/>
</dbReference>
<accession>A0A2P6NY24</accession>
<dbReference type="SUPFAM" id="SSF48350">
    <property type="entry name" value="GTPase activation domain, GAP"/>
    <property type="match status" value="1"/>
</dbReference>
<dbReference type="Gene3D" id="1.10.506.10">
    <property type="entry name" value="GTPase Activation - p120gap, domain 1"/>
    <property type="match status" value="1"/>
</dbReference>
<proteinExistence type="predicted"/>
<dbReference type="InterPro" id="IPR008936">
    <property type="entry name" value="Rho_GTPase_activation_prot"/>
</dbReference>
<feature type="domain" description="Ras-GAP" evidence="3">
    <location>
        <begin position="924"/>
        <end position="1038"/>
    </location>
</feature>
<sequence length="1130" mass="124005">MLGLLCLCVLARLGDGFHMGNTSLMGTIDWTSNTLAFQLAPPIIAYINASGFYIANYTKGFQSIAVYPPAGSSGRPILSAAIQCIPWVGCAAAMENGGTLAALTYNVVNGQTTSYVFDNSGKSSNPRITNITAILAFRDRFRIWTTKDAYDITSHIVSIQTPQPLADSVTTLPDYYYYLSNGGIQCVLIKDGTLNACGQPGPYNQLVPLPFDSTSAVPVEFYTTVAGVGFGLISSSGQTKSAGYFLFPTVSANTIASAGDPYNRVRYWMTDGNVLRHNQGGSPRKWIENFPYAYDITTAKWDNSLRALIVASRNFRGNWEVSRVDVADCGTYQGCQECLGYINGSIDTGDHFYCSYSPDLNRCVVKSPNTSLYQNSSQCPFIVGQNVLRQVVGVLSSVQFLVANGNSKLNYSCSFTRSDNLSQIEYTPATQSPTPSGISINCPSPPGDFTAIYDVQLITSPDRVTYATNLTNTINQFIRQTCTDFKDVSSCVNSVCGWCNSKSICSDSTVGCDSYLIVPITVSSIVPNYTFVYDPVDVTVTGTHFYTNALYHFLLRSDTSFPTTVDFDENSSQWSGSGIAVSESTIVGSLTGQSIDDIYLQVYRNHSIVGQPLTLTTKSEIQFRMCQAYVRCHDIDVTLCLFQLFGTKSTVSLSMNVSTNLVSSLKRSSYNLSAAAPALPPDEYAVYVDDGTTSLMKLPQVYTVVNCSVSVSCDGCQQNGEACHWCLTGRGMECLGHSNSECTAAVQCSNGLVGGRSNSKLVAVLAGAIGGGVALLLIIALIMVIAMKRRMKEHEEIGMERAMPSKPDLKIFAYVCLVPIVKLSSLEKMLLNDSFTFTSSLVRSVREEELEEFSRYYMYIALHESRQKGLNLLSFVLTNDVSSDQCATRKSVSASMFGAYSRSSDLDFVWNAVARVVWDAIHTFDDFSTENDTFVDDHVYTLLMLSSKAFNGLRKSAGSLTMATQLALFRIKNGGHHVSTDRQMSALERKHLGHCFFGSFVVSSIMHPHLWGICDAPVKPAAQRGLNIIGEVLLHLASSTMPSSRSPELKKFDQFVTDNIPRLSKYYDVISRQNGRGEMEGKYVAVSDDVHMASLVWMHNYIYTNRDRLNDPHMQKLRLNLCEDLISSEE</sequence>
<evidence type="ECO:0000313" key="4">
    <source>
        <dbReference type="EMBL" id="PRP88856.1"/>
    </source>
</evidence>
<keyword evidence="2" id="KW-0732">Signal</keyword>
<dbReference type="CDD" id="cd04519">
    <property type="entry name" value="RasGAP"/>
    <property type="match status" value="1"/>
</dbReference>
<keyword evidence="1" id="KW-1133">Transmembrane helix</keyword>
<evidence type="ECO:0000256" key="2">
    <source>
        <dbReference type="SAM" id="SignalP"/>
    </source>
</evidence>
<feature type="signal peptide" evidence="2">
    <location>
        <begin position="1"/>
        <end position="16"/>
    </location>
</feature>
<name>A0A2P6NY24_9EUKA</name>
<evidence type="ECO:0000256" key="1">
    <source>
        <dbReference type="SAM" id="Phobius"/>
    </source>
</evidence>
<keyword evidence="1" id="KW-0472">Membrane</keyword>
<dbReference type="InParanoid" id="A0A2P6NY24"/>
<keyword evidence="1" id="KW-0812">Transmembrane</keyword>
<feature type="transmembrane region" description="Helical" evidence="1">
    <location>
        <begin position="761"/>
        <end position="787"/>
    </location>
</feature>